<dbReference type="eggNOG" id="ENOG502QUNP">
    <property type="taxonomic scope" value="Eukaryota"/>
</dbReference>
<evidence type="ECO:0000259" key="7">
    <source>
        <dbReference type="Pfam" id="PF26190"/>
    </source>
</evidence>
<dbReference type="CDD" id="cd22239">
    <property type="entry name" value="NPHP4"/>
    <property type="match status" value="1"/>
</dbReference>
<organism evidence="8 9">
    <name type="scientific">Ciona savignyi</name>
    <name type="common">Pacific transparent sea squirt</name>
    <dbReference type="NCBI Taxonomy" id="51511"/>
    <lineage>
        <taxon>Eukaryota</taxon>
        <taxon>Metazoa</taxon>
        <taxon>Chordata</taxon>
        <taxon>Tunicata</taxon>
        <taxon>Ascidiacea</taxon>
        <taxon>Phlebobranchia</taxon>
        <taxon>Cionidae</taxon>
        <taxon>Ciona</taxon>
    </lineage>
</organism>
<dbReference type="Pfam" id="PF26189">
    <property type="entry name" value="Ig_NPHP4_2nd"/>
    <property type="match status" value="1"/>
</dbReference>
<reference evidence="8" key="3">
    <citation type="submission" date="2025-09" db="UniProtKB">
        <authorList>
            <consortium name="Ensembl"/>
        </authorList>
    </citation>
    <scope>IDENTIFICATION</scope>
</reference>
<evidence type="ECO:0000313" key="8">
    <source>
        <dbReference type="Ensembl" id="ENSCSAVP00000018200.1"/>
    </source>
</evidence>
<evidence type="ECO:0000313" key="9">
    <source>
        <dbReference type="Proteomes" id="UP000007875"/>
    </source>
</evidence>
<dbReference type="InParanoid" id="H2ZKT4"/>
<dbReference type="GO" id="GO:0035869">
    <property type="term" value="C:ciliary transition zone"/>
    <property type="evidence" value="ECO:0007669"/>
    <property type="project" value="TreeGrafter"/>
</dbReference>
<dbReference type="Pfam" id="PF26015">
    <property type="entry name" value="Ig_NPH4_3rd"/>
    <property type="match status" value="1"/>
</dbReference>
<feature type="compositionally biased region" description="Polar residues" evidence="1">
    <location>
        <begin position="445"/>
        <end position="459"/>
    </location>
</feature>
<dbReference type="InterPro" id="IPR058686">
    <property type="entry name" value="Ig_NPHP4_3rd"/>
</dbReference>
<dbReference type="Proteomes" id="UP000007875">
    <property type="component" value="Unassembled WGS sequence"/>
</dbReference>
<feature type="domain" description="NPHP4 C2-like" evidence="4">
    <location>
        <begin position="566"/>
        <end position="797"/>
    </location>
</feature>
<protein>
    <recommendedName>
        <fullName evidence="10">Nephrocystin-4</fullName>
    </recommendedName>
</protein>
<feature type="domain" description="NPHP4 SK-like" evidence="3">
    <location>
        <begin position="882"/>
        <end position="951"/>
    </location>
</feature>
<dbReference type="GO" id="GO:1904491">
    <property type="term" value="P:protein localization to ciliary transition zone"/>
    <property type="evidence" value="ECO:0007669"/>
    <property type="project" value="TreeGrafter"/>
</dbReference>
<reference evidence="9" key="1">
    <citation type="submission" date="2003-08" db="EMBL/GenBank/DDBJ databases">
        <authorList>
            <person name="Birren B."/>
            <person name="Nusbaum C."/>
            <person name="Abebe A."/>
            <person name="Abouelleil A."/>
            <person name="Adekoya E."/>
            <person name="Ait-zahra M."/>
            <person name="Allen N."/>
            <person name="Allen T."/>
            <person name="An P."/>
            <person name="Anderson M."/>
            <person name="Anderson S."/>
            <person name="Arachchi H."/>
            <person name="Armbruster J."/>
            <person name="Bachantsang P."/>
            <person name="Baldwin J."/>
            <person name="Barry A."/>
            <person name="Bayul T."/>
            <person name="Blitshsteyn B."/>
            <person name="Bloom T."/>
            <person name="Blye J."/>
            <person name="Boguslavskiy L."/>
            <person name="Borowsky M."/>
            <person name="Boukhgalter B."/>
            <person name="Brunache A."/>
            <person name="Butler J."/>
            <person name="Calixte N."/>
            <person name="Calvo S."/>
            <person name="Camarata J."/>
            <person name="Campo K."/>
            <person name="Chang J."/>
            <person name="Cheshatsang Y."/>
            <person name="Citroen M."/>
            <person name="Collymore A."/>
            <person name="Considine T."/>
            <person name="Cook A."/>
            <person name="Cooke P."/>
            <person name="Corum B."/>
            <person name="Cuomo C."/>
            <person name="David R."/>
            <person name="Dawoe T."/>
            <person name="Degray S."/>
            <person name="Dodge S."/>
            <person name="Dooley K."/>
            <person name="Dorje P."/>
            <person name="Dorjee K."/>
            <person name="Dorris L."/>
            <person name="Duffey N."/>
            <person name="Dupes A."/>
            <person name="Elkins T."/>
            <person name="Engels R."/>
            <person name="Erickson J."/>
            <person name="Farina A."/>
            <person name="Faro S."/>
            <person name="Ferreira P."/>
            <person name="Fischer H."/>
            <person name="Fitzgerald M."/>
            <person name="Foley K."/>
            <person name="Gage D."/>
            <person name="Galagan J."/>
            <person name="Gearin G."/>
            <person name="Gnerre S."/>
            <person name="Gnirke A."/>
            <person name="Goyette A."/>
            <person name="Graham J."/>
            <person name="Grandbois E."/>
            <person name="Gyaltsen K."/>
            <person name="Hafez N."/>
            <person name="Hagopian D."/>
            <person name="Hagos B."/>
            <person name="Hall J."/>
            <person name="Hatcher B."/>
            <person name="Heller A."/>
            <person name="Higgins H."/>
            <person name="Honan T."/>
            <person name="Horn A."/>
            <person name="Houde N."/>
            <person name="Hughes L."/>
            <person name="Hulme W."/>
            <person name="Husby E."/>
            <person name="Iliev I."/>
            <person name="Jaffe D."/>
            <person name="Jones C."/>
            <person name="Kamal M."/>
            <person name="Kamat A."/>
            <person name="Kamvysselis M."/>
            <person name="Karlsson E."/>
            <person name="Kells C."/>
            <person name="Kieu A."/>
            <person name="Kisner P."/>
            <person name="Kodira C."/>
            <person name="Kulbokas E."/>
            <person name="Labutti K."/>
            <person name="Lama D."/>
            <person name="Landers T."/>
            <person name="Leger J."/>
            <person name="Levine S."/>
            <person name="Lewis D."/>
            <person name="Lewis T."/>
            <person name="Lindblad-toh K."/>
            <person name="Liu X."/>
            <person name="Lokyitsang T."/>
            <person name="Lokyitsang Y."/>
            <person name="Lucien O."/>
            <person name="Lui A."/>
            <person name="Ma L.J."/>
            <person name="Mabbitt R."/>
            <person name="Macdonald J."/>
            <person name="Maclean C."/>
            <person name="Major J."/>
            <person name="Manning J."/>
            <person name="Marabella R."/>
            <person name="Maru K."/>
            <person name="Matthews C."/>
            <person name="Mauceli E."/>
            <person name="Mccarthy M."/>
            <person name="Mcdonough S."/>
            <person name="Mcghee T."/>
            <person name="Meldrim J."/>
            <person name="Meneus L."/>
            <person name="Mesirov J."/>
            <person name="Mihalev A."/>
            <person name="Mihova T."/>
            <person name="Mikkelsen T."/>
            <person name="Mlenga V."/>
            <person name="Moru K."/>
            <person name="Mozes J."/>
            <person name="Mulrain L."/>
            <person name="Munson G."/>
            <person name="Naylor J."/>
            <person name="Newes C."/>
            <person name="Nguyen C."/>
            <person name="Nguyen N."/>
            <person name="Nguyen T."/>
            <person name="Nicol R."/>
            <person name="Nielsen C."/>
            <person name="Nizzari M."/>
            <person name="Norbu C."/>
            <person name="Norbu N."/>
            <person name="O'donnell P."/>
            <person name="Okoawo O."/>
            <person name="O'leary S."/>
            <person name="Omotosho B."/>
            <person name="O'neill K."/>
            <person name="Osman S."/>
            <person name="Parker S."/>
            <person name="Perrin D."/>
            <person name="Phunkhang P."/>
            <person name="Piqani B."/>
            <person name="Purcell S."/>
            <person name="Rachupka T."/>
            <person name="Ramasamy U."/>
            <person name="Rameau R."/>
            <person name="Ray V."/>
            <person name="Raymond C."/>
            <person name="Retta R."/>
            <person name="Richardson S."/>
            <person name="Rise C."/>
            <person name="Rodriguez J."/>
            <person name="Rogers J."/>
            <person name="Rogov P."/>
            <person name="Rutman M."/>
            <person name="Schupbach R."/>
            <person name="Seaman C."/>
            <person name="Settipalli S."/>
            <person name="Sharpe T."/>
            <person name="Sheridan J."/>
            <person name="Sherpa N."/>
            <person name="Shi J."/>
            <person name="Smirnov S."/>
            <person name="Smith C."/>
            <person name="Sougnez C."/>
            <person name="Spencer B."/>
            <person name="Stalker J."/>
            <person name="Stange-thomann N."/>
            <person name="Stavropoulos S."/>
            <person name="Stetson K."/>
            <person name="Stone C."/>
            <person name="Stone S."/>
            <person name="Stubbs M."/>
            <person name="Talamas J."/>
            <person name="Tchuinga P."/>
            <person name="Tenzing P."/>
            <person name="Tesfaye S."/>
            <person name="Theodore J."/>
            <person name="Thoulutsang Y."/>
            <person name="Topham K."/>
            <person name="Towey S."/>
            <person name="Tsamla T."/>
            <person name="Tsomo N."/>
            <person name="Vallee D."/>
            <person name="Vassiliev H."/>
            <person name="Venkataraman V."/>
            <person name="Vinson J."/>
            <person name="Vo A."/>
            <person name="Wade C."/>
            <person name="Wang S."/>
            <person name="Wangchuk T."/>
            <person name="Wangdi T."/>
            <person name="Whittaker C."/>
            <person name="Wilkinson J."/>
            <person name="Wu Y."/>
            <person name="Wyman D."/>
            <person name="Yadav S."/>
            <person name="Yang S."/>
            <person name="Yang X."/>
            <person name="Yeager S."/>
            <person name="Yee E."/>
            <person name="Young G."/>
            <person name="Zainoun J."/>
            <person name="Zembeck L."/>
            <person name="Zimmer A."/>
            <person name="Zody M."/>
            <person name="Lander E."/>
        </authorList>
    </citation>
    <scope>NUCLEOTIDE SEQUENCE [LARGE SCALE GENOMIC DNA]</scope>
</reference>
<dbReference type="GO" id="GO:0036064">
    <property type="term" value="C:ciliary basal body"/>
    <property type="evidence" value="ECO:0007669"/>
    <property type="project" value="TreeGrafter"/>
</dbReference>
<dbReference type="GO" id="GO:0097546">
    <property type="term" value="C:ciliary base"/>
    <property type="evidence" value="ECO:0007669"/>
    <property type="project" value="TreeGrafter"/>
</dbReference>
<dbReference type="Pfam" id="PF26186">
    <property type="entry name" value="NPHP4_C2_3rd"/>
    <property type="match status" value="1"/>
</dbReference>
<dbReference type="GeneTree" id="ENSGT00510000048827"/>
<dbReference type="STRING" id="51511.ENSCSAVP00000018200"/>
<reference evidence="8" key="2">
    <citation type="submission" date="2025-08" db="UniProtKB">
        <authorList>
            <consortium name="Ensembl"/>
        </authorList>
    </citation>
    <scope>IDENTIFICATION</scope>
</reference>
<name>H2ZKT4_CIOSA</name>
<dbReference type="InterPro" id="IPR058685">
    <property type="entry name" value="Ig_NPHP4_4th"/>
</dbReference>
<dbReference type="Pfam" id="PF26187">
    <property type="entry name" value="Ig_NPHP4_4th"/>
    <property type="match status" value="1"/>
</dbReference>
<sequence length="1407" mass="158800">MLYQGAVEVYNTEYEIRLSLFDLIHHSFIGRTWRSKPVKCNDGQPSQVNFNQPVYFHTSLLDNNVLLAVEIVKLQTPKNPLPNEQPVKKLSTLGWGIVRLFKSGEQLKDVSEHGDQTRKFDVFQGSPRALLYMEDPVETNPNIKLSAGCQVSFMFRRHVALAPVMHLMPENVIFGSEERLPGMLNIAVKSGPDYYLKSNSLKPCVGYIDNLTINLGMAVDKFEEDLCKRCNVDRMKRDDLQDDGKNVVVSERRLMVGAHNGFCYIEQPQFVHVEPEAVIGGARLGSFRGKRKENSSTNLSPGSTNLVLRSRIQLNEMLPDPHIAIVMQLEYVLSSPPSAYGSAKGSMPSLHSQPVTVRIRWAAWCPYSLKQIPQEPVSITLRGGMSSNPDNFFMFKSNTGEDGSVKDGNIKYVLLLSVFRYLTSDEPIQATSVVSAMLAMSVPSVTSPPELTPSKLRTPSSHEHDTQVPHQVMLSTRLQHRTAHTMLRSPTSRQKVTFTPFMPHPYYPLLKVDTEISLDFLRNKLIKYNNIKYKSAVKLPFDIEYHIFYELLLKKHNLFHKNLTRATYARLYASGFPEILDRGNSPAEVVDASDSMFRVDLNKDITDILQTNEIVIQFLAFSHPIAESHESPAPPVRSLFFSFQFYRFHSVSTQRMSLVTKTDPQAPCILRKIEAGEHLDGGRPGLEIKYHIDPVHMKPGENGTFLKYLSTHNLHVDVWDGDSLMLLGSLAVPLKHLLRGGKQAVCVNHELDIVYTEHTDASPTFTGDLNSSGSVRPLGMTKTHRGKLHLRLGNIGHPSESKSGVSSVLKKKHLVVADLSGCGFQGGSLASALHQSNLNKKYVNRCKVKKMADSNLELSELLLMNVKNDENKSDPVVNSSDVDSDRKRKILRMVAVRSADNIEENGAITPSIGQRALQKNQEKSLKKRDLQTIASYRERLKSEHIMEMLLLSITTKHTIRPTLGVAEFVELQLKNPFTSQQTVTIECDNPELRVITDAREWRYYKSLAGLHTPVEENMFNFDPNTSLPQVFLRPKETIYIPFHYQGYEADHTVSPQGAGQHFKPTSTVLQPSATNHGTIKSKTIKVMLRTMDGQPLSVLQLTVDPQPHVVDQTFRFYNPEQTFMKKRFRLPPFNLNSGMLAWFLYEKFHVVCSDPEIVCQARSLGGNEPREIFIKAPSGTSPSVRKFYLVIYNDPFLAAPAQIWSFYIHALQRVDVNCVMGQTSRFSLVLRGTQAARMVHCFASHKQEMQLSPDEAFLLPAHGVYEINVGVRTTSHARSNKHMHINVVDTEFHQLLRSWLVAVKTREPMITKEFDIELPRSGGKACNKVISYTNPYPNIKKFSLMTSRSDLLHFRDPEMELGPGEKSSIGLRFASGVRHAGKFPVHIFINDSDDKNEETFLVNVTYA</sequence>
<dbReference type="FunCoup" id="H2ZKT4">
    <property type="interactions" value="7"/>
</dbReference>
<dbReference type="GO" id="GO:0097730">
    <property type="term" value="C:non-motile cilium"/>
    <property type="evidence" value="ECO:0007669"/>
    <property type="project" value="InterPro"/>
</dbReference>
<accession>H2ZKT4</accession>
<feature type="domain" description="NPHP4 Ig-like" evidence="2">
    <location>
        <begin position="1220"/>
        <end position="1305"/>
    </location>
</feature>
<feature type="region of interest" description="Disordered" evidence="1">
    <location>
        <begin position="445"/>
        <end position="467"/>
    </location>
</feature>
<dbReference type="InterPro" id="IPR058688">
    <property type="entry name" value="Ig_NPHP4_2nd"/>
</dbReference>
<dbReference type="InterPro" id="IPR058687">
    <property type="entry name" value="Ig_NPHP4_1st"/>
</dbReference>
<dbReference type="PANTHER" id="PTHR31043:SF3">
    <property type="entry name" value="NEPHROCYSTIN-4"/>
    <property type="match status" value="1"/>
</dbReference>
<evidence type="ECO:0000259" key="6">
    <source>
        <dbReference type="Pfam" id="PF26189"/>
    </source>
</evidence>
<evidence type="ECO:0000259" key="3">
    <source>
        <dbReference type="Pfam" id="PF26173"/>
    </source>
</evidence>
<dbReference type="Pfam" id="PF26173">
    <property type="entry name" value="NPHP4_SK"/>
    <property type="match status" value="1"/>
</dbReference>
<dbReference type="InterPro" id="IPR058765">
    <property type="entry name" value="NPHP4_C2-like"/>
</dbReference>
<dbReference type="InterPro" id="IPR058764">
    <property type="entry name" value="NPHP4_SK"/>
</dbReference>
<keyword evidence="9" id="KW-1185">Reference proteome</keyword>
<dbReference type="GO" id="GO:0090090">
    <property type="term" value="P:negative regulation of canonical Wnt signaling pathway"/>
    <property type="evidence" value="ECO:0007669"/>
    <property type="project" value="InterPro"/>
</dbReference>
<evidence type="ECO:0000259" key="4">
    <source>
        <dbReference type="Pfam" id="PF26186"/>
    </source>
</evidence>
<dbReference type="Pfam" id="PF26190">
    <property type="entry name" value="Ig_NPHP4_1st"/>
    <property type="match status" value="1"/>
</dbReference>
<evidence type="ECO:0000259" key="2">
    <source>
        <dbReference type="Pfam" id="PF26015"/>
    </source>
</evidence>
<proteinExistence type="predicted"/>
<feature type="domain" description="NPHP4 Ig-like" evidence="7">
    <location>
        <begin position="955"/>
        <end position="1107"/>
    </location>
</feature>
<dbReference type="OMA" id="FLLEYTF"/>
<evidence type="ECO:0008006" key="10">
    <source>
        <dbReference type="Google" id="ProtNLM"/>
    </source>
</evidence>
<feature type="domain" description="NPHP4 Ig-like" evidence="5">
    <location>
        <begin position="1312"/>
        <end position="1406"/>
    </location>
</feature>
<dbReference type="InterPro" id="IPR029775">
    <property type="entry name" value="NPHP4"/>
</dbReference>
<feature type="domain" description="NPHP4 Ig-like" evidence="6">
    <location>
        <begin position="1114"/>
        <end position="1209"/>
    </location>
</feature>
<evidence type="ECO:0000256" key="1">
    <source>
        <dbReference type="SAM" id="MobiDB-lite"/>
    </source>
</evidence>
<dbReference type="PANTHER" id="PTHR31043">
    <property type="entry name" value="NEPHROCYSTIN-4"/>
    <property type="match status" value="1"/>
</dbReference>
<evidence type="ECO:0000259" key="5">
    <source>
        <dbReference type="Pfam" id="PF26187"/>
    </source>
</evidence>
<dbReference type="Ensembl" id="ENSCSAVT00000018398.1">
    <property type="protein sequence ID" value="ENSCSAVP00000018200.1"/>
    <property type="gene ID" value="ENSCSAVG00000010707.1"/>
</dbReference>